<dbReference type="PANTHER" id="PTHR31371:SF20">
    <property type="entry name" value="OS12G0146500 PROTEIN"/>
    <property type="match status" value="1"/>
</dbReference>
<feature type="compositionally biased region" description="Low complexity" evidence="1">
    <location>
        <begin position="315"/>
        <end position="332"/>
    </location>
</feature>
<dbReference type="EMBL" id="JBHFFA010000007">
    <property type="protein sequence ID" value="KAL2613068.1"/>
    <property type="molecule type" value="Genomic_DNA"/>
</dbReference>
<protein>
    <submittedName>
        <fullName evidence="4">Uncharacterized protein</fullName>
    </submittedName>
</protein>
<feature type="compositionally biased region" description="Gly residues" evidence="1">
    <location>
        <begin position="394"/>
        <end position="404"/>
    </location>
</feature>
<gene>
    <name evidence="4" type="ORF">R1flu_024760</name>
</gene>
<feature type="compositionally biased region" description="Basic and acidic residues" evidence="1">
    <location>
        <begin position="344"/>
        <end position="357"/>
    </location>
</feature>
<feature type="domain" description="DUF668" evidence="2">
    <location>
        <begin position="478"/>
        <end position="567"/>
    </location>
</feature>
<feature type="region of interest" description="Disordered" evidence="1">
    <location>
        <begin position="388"/>
        <end position="410"/>
    </location>
</feature>
<dbReference type="InterPro" id="IPR021864">
    <property type="entry name" value="DUF3475"/>
</dbReference>
<feature type="domain" description="DUF3475" evidence="3">
    <location>
        <begin position="44"/>
        <end position="100"/>
    </location>
</feature>
<dbReference type="PANTHER" id="PTHR31371">
    <property type="entry name" value="BNAC09G50660D PROTEIN"/>
    <property type="match status" value="1"/>
</dbReference>
<comment type="caution">
    <text evidence="4">The sequence shown here is derived from an EMBL/GenBank/DDBJ whole genome shotgun (WGS) entry which is preliminary data.</text>
</comment>
<organism evidence="4 5">
    <name type="scientific">Riccia fluitans</name>
    <dbReference type="NCBI Taxonomy" id="41844"/>
    <lineage>
        <taxon>Eukaryota</taxon>
        <taxon>Viridiplantae</taxon>
        <taxon>Streptophyta</taxon>
        <taxon>Embryophyta</taxon>
        <taxon>Marchantiophyta</taxon>
        <taxon>Marchantiopsida</taxon>
        <taxon>Marchantiidae</taxon>
        <taxon>Marchantiales</taxon>
        <taxon>Ricciaceae</taxon>
        <taxon>Riccia</taxon>
    </lineage>
</organism>
<evidence type="ECO:0000256" key="1">
    <source>
        <dbReference type="SAM" id="MobiDB-lite"/>
    </source>
</evidence>
<evidence type="ECO:0000259" key="2">
    <source>
        <dbReference type="Pfam" id="PF05003"/>
    </source>
</evidence>
<keyword evidence="5" id="KW-1185">Reference proteome</keyword>
<dbReference type="Pfam" id="PF11961">
    <property type="entry name" value="DUF3475"/>
    <property type="match status" value="1"/>
</dbReference>
<dbReference type="Proteomes" id="UP001605036">
    <property type="component" value="Unassembled WGS sequence"/>
</dbReference>
<name>A0ABD1XWS7_9MARC</name>
<evidence type="ECO:0000313" key="4">
    <source>
        <dbReference type="EMBL" id="KAL2613068.1"/>
    </source>
</evidence>
<feature type="region of interest" description="Disordered" evidence="1">
    <location>
        <begin position="305"/>
        <end position="375"/>
    </location>
</feature>
<accession>A0ABD1XWS7</accession>
<proteinExistence type="predicted"/>
<evidence type="ECO:0000313" key="5">
    <source>
        <dbReference type="Proteomes" id="UP001605036"/>
    </source>
</evidence>
<feature type="compositionally biased region" description="Low complexity" evidence="1">
    <location>
        <begin position="366"/>
        <end position="375"/>
    </location>
</feature>
<dbReference type="AlphaFoldDB" id="A0ABD1XWS7"/>
<dbReference type="Pfam" id="PF05003">
    <property type="entry name" value="DUF668"/>
    <property type="match status" value="1"/>
</dbReference>
<sequence>MPKWSLLPARIVSSMGSQVSTIKAPRFLDGTKKCSKTEKAKIGILSFEVANVMAKIVLLWQSLSEQEIMRLRTDVMKSEGVMNLVSENEVALLSLACMEKLQDLTSIAGAVARMGKKCKEPILSGFEHVYSDLLKQKIDVRSWEYRFKDMERKVKKMEQYIHSTSNLSFELESLANVEQALRRMQGDESNSSRDKEAMEEKLESQMQETKYVKDTSLWNRPYDKVLTLLVRTVCTIHGRILNVFGSPLLRMPQLYPVEKLRDGDPSPLSLDMPVKSISYRRGLDVLATKAVAAPNVMQFHRPGLREQIDGNGMGPSSSSTPVTSTSTSKVSPFASDIWQSSSHDQFRGPKIVSEKQSHAARHLPPQNSSSISSSVSVDLSQQVGLEYSARSSNGNGGLPNGGLGTTSNSSVVDTQISGVKNARFSGVSDQHLRRSGAVDPRRSSGVHLPKSDVFGLSGEKRMVYFDPKNRHLNAPASTLGGAALAVHYANVIIMIEKMIRNPHLISHDSRDDLYHMLPNSVRAALRSRLRAPLRGNSGYDAGIAEHWKDALERILDWLTPLAHNMIRWQSEHNFEQQQIAPRSNILLLQTLFFADLAKTEAHITELLVGLNYICGHEKEKASLMMEEYEGSQNLAEDYFEWQFQ</sequence>
<dbReference type="InterPro" id="IPR007700">
    <property type="entry name" value="DUF668"/>
</dbReference>
<reference evidence="4 5" key="1">
    <citation type="submission" date="2024-09" db="EMBL/GenBank/DDBJ databases">
        <title>Chromosome-scale assembly of Riccia fluitans.</title>
        <authorList>
            <person name="Paukszto L."/>
            <person name="Sawicki J."/>
            <person name="Karawczyk K."/>
            <person name="Piernik-Szablinska J."/>
            <person name="Szczecinska M."/>
            <person name="Mazdziarz M."/>
        </authorList>
    </citation>
    <scope>NUCLEOTIDE SEQUENCE [LARGE SCALE GENOMIC DNA]</scope>
    <source>
        <strain evidence="4">Rf_01</strain>
        <tissue evidence="4">Aerial parts of the thallus</tissue>
    </source>
</reference>
<evidence type="ECO:0000259" key="3">
    <source>
        <dbReference type="Pfam" id="PF11961"/>
    </source>
</evidence>